<dbReference type="GO" id="GO:0010438">
    <property type="term" value="P:cellular response to sulfur starvation"/>
    <property type="evidence" value="ECO:0007669"/>
    <property type="project" value="TreeGrafter"/>
</dbReference>
<dbReference type="EMBL" id="SLZQ01000006">
    <property type="protein sequence ID" value="TCS36639.1"/>
    <property type="molecule type" value="Genomic_DNA"/>
</dbReference>
<dbReference type="PANTHER" id="PTHR30151">
    <property type="entry name" value="ALKANE SULFONATE ABC TRANSPORTER-RELATED, MEMBRANE SUBUNIT"/>
    <property type="match status" value="1"/>
</dbReference>
<evidence type="ECO:0000256" key="2">
    <source>
        <dbReference type="ARBA" id="ARBA00022448"/>
    </source>
</evidence>
<dbReference type="CDD" id="cd06261">
    <property type="entry name" value="TM_PBP2"/>
    <property type="match status" value="1"/>
</dbReference>
<comment type="caution">
    <text evidence="9">The sequence shown here is derived from an EMBL/GenBank/DDBJ whole genome shotgun (WGS) entry which is preliminary data.</text>
</comment>
<feature type="transmembrane region" description="Helical" evidence="7">
    <location>
        <begin position="95"/>
        <end position="115"/>
    </location>
</feature>
<feature type="domain" description="ABC transmembrane type-1" evidence="8">
    <location>
        <begin position="88"/>
        <end position="268"/>
    </location>
</feature>
<dbReference type="FunFam" id="1.10.3720.10:FF:000003">
    <property type="entry name" value="Aliphatic sulfonate ABC transporter permease"/>
    <property type="match status" value="1"/>
</dbReference>
<dbReference type="PROSITE" id="PS50928">
    <property type="entry name" value="ABC_TM1"/>
    <property type="match status" value="1"/>
</dbReference>
<dbReference type="Pfam" id="PF00528">
    <property type="entry name" value="BPD_transp_1"/>
    <property type="match status" value="1"/>
</dbReference>
<gene>
    <name evidence="9" type="ORF">EDC30_106181</name>
</gene>
<dbReference type="GO" id="GO:0005886">
    <property type="term" value="C:plasma membrane"/>
    <property type="evidence" value="ECO:0007669"/>
    <property type="project" value="UniProtKB-SubCell"/>
</dbReference>
<keyword evidence="6 7" id="KW-0472">Membrane</keyword>
<dbReference type="InterPro" id="IPR000515">
    <property type="entry name" value="MetI-like"/>
</dbReference>
<evidence type="ECO:0000313" key="10">
    <source>
        <dbReference type="Proteomes" id="UP000295382"/>
    </source>
</evidence>
<keyword evidence="3" id="KW-1003">Cell membrane</keyword>
<feature type="transmembrane region" description="Helical" evidence="7">
    <location>
        <begin position="215"/>
        <end position="237"/>
    </location>
</feature>
<evidence type="ECO:0000256" key="4">
    <source>
        <dbReference type="ARBA" id="ARBA00022692"/>
    </source>
</evidence>
<feature type="transmembrane region" description="Helical" evidence="7">
    <location>
        <begin position="127"/>
        <end position="147"/>
    </location>
</feature>
<dbReference type="OrthoDB" id="8859188at2"/>
<comment type="subcellular location">
    <subcellularLocation>
        <location evidence="1 7">Cell membrane</location>
        <topology evidence="1 7">Multi-pass membrane protein</topology>
    </subcellularLocation>
</comment>
<dbReference type="SUPFAM" id="SSF161098">
    <property type="entry name" value="MetI-like"/>
    <property type="match status" value="1"/>
</dbReference>
<evidence type="ECO:0000256" key="3">
    <source>
        <dbReference type="ARBA" id="ARBA00022475"/>
    </source>
</evidence>
<evidence type="ECO:0000256" key="7">
    <source>
        <dbReference type="RuleBase" id="RU363032"/>
    </source>
</evidence>
<dbReference type="RefSeq" id="WP_132258978.1">
    <property type="nucleotide sequence ID" value="NZ_SLZQ01000006.1"/>
</dbReference>
<keyword evidence="2 7" id="KW-0813">Transport</keyword>
<proteinExistence type="inferred from homology"/>
<dbReference type="Proteomes" id="UP000295382">
    <property type="component" value="Unassembled WGS sequence"/>
</dbReference>
<evidence type="ECO:0000256" key="5">
    <source>
        <dbReference type="ARBA" id="ARBA00022989"/>
    </source>
</evidence>
<evidence type="ECO:0000256" key="6">
    <source>
        <dbReference type="ARBA" id="ARBA00023136"/>
    </source>
</evidence>
<accession>A0A4R3HYR7</accession>
<dbReference type="PANTHER" id="PTHR30151:SF39">
    <property type="entry name" value="ABC TRANSPORTER PERMEASE PROTEIN"/>
    <property type="match status" value="1"/>
</dbReference>
<dbReference type="AlphaFoldDB" id="A0A4R3HYR7"/>
<feature type="transmembrane region" description="Helical" evidence="7">
    <location>
        <begin position="249"/>
        <end position="268"/>
    </location>
</feature>
<evidence type="ECO:0000259" key="8">
    <source>
        <dbReference type="PROSITE" id="PS50928"/>
    </source>
</evidence>
<organism evidence="9 10">
    <name type="scientific">Paucimonas lemoignei</name>
    <name type="common">Pseudomonas lemoignei</name>
    <dbReference type="NCBI Taxonomy" id="29443"/>
    <lineage>
        <taxon>Bacteria</taxon>
        <taxon>Pseudomonadati</taxon>
        <taxon>Pseudomonadota</taxon>
        <taxon>Betaproteobacteria</taxon>
        <taxon>Burkholderiales</taxon>
        <taxon>Burkholderiaceae</taxon>
        <taxon>Paucimonas</taxon>
    </lineage>
</organism>
<evidence type="ECO:0000256" key="1">
    <source>
        <dbReference type="ARBA" id="ARBA00004651"/>
    </source>
</evidence>
<name>A0A4R3HYR7_PAULE</name>
<keyword evidence="10" id="KW-1185">Reference proteome</keyword>
<evidence type="ECO:0000313" key="9">
    <source>
        <dbReference type="EMBL" id="TCS36639.1"/>
    </source>
</evidence>
<sequence length="286" mass="30583">MSGQAIILGAEGAKAADLSSTSRVRTFAISLRSQPLAWLRGLALPAVVLAGLEASVRLGWVPAHLMPAPSDLFYTLLELADGPLWRHIAASAKRVFAGFGIGAMLAIVFGALVGLSKVAEDYIEPSFQALRAVPGLAWVPLLLIWLGIDETSKITLIAIGAFFPVYLNLVAGIRNVDRKLVEVGSMYGLSQLALVRRIFIPAAKPYLFTGLRSGLSMAWLCVVAAELLAATQGIGYLLTDGREVSRPDLVLVAIIVLAAMGKLTDSVLKYWEARSLQWRDVFAGAA</sequence>
<feature type="transmembrane region" description="Helical" evidence="7">
    <location>
        <begin position="154"/>
        <end position="173"/>
    </location>
</feature>
<comment type="similarity">
    <text evidence="7">Belongs to the binding-protein-dependent transport system permease family.</text>
</comment>
<dbReference type="Gene3D" id="1.10.3720.10">
    <property type="entry name" value="MetI-like"/>
    <property type="match status" value="1"/>
</dbReference>
<reference evidence="9 10" key="1">
    <citation type="submission" date="2019-03" db="EMBL/GenBank/DDBJ databases">
        <title>Genomic Encyclopedia of Type Strains, Phase IV (KMG-IV): sequencing the most valuable type-strain genomes for metagenomic binning, comparative biology and taxonomic classification.</title>
        <authorList>
            <person name="Goeker M."/>
        </authorList>
    </citation>
    <scope>NUCLEOTIDE SEQUENCE [LARGE SCALE GENOMIC DNA]</scope>
    <source>
        <strain evidence="9 10">DSM 7445</strain>
    </source>
</reference>
<keyword evidence="5 7" id="KW-1133">Transmembrane helix</keyword>
<dbReference type="InterPro" id="IPR035906">
    <property type="entry name" value="MetI-like_sf"/>
</dbReference>
<keyword evidence="4 7" id="KW-0812">Transmembrane</keyword>
<protein>
    <submittedName>
        <fullName evidence="9">Sulfonate transport system permease protein</fullName>
    </submittedName>
</protein>
<dbReference type="GO" id="GO:0042918">
    <property type="term" value="P:alkanesulfonate transmembrane transport"/>
    <property type="evidence" value="ECO:0007669"/>
    <property type="project" value="UniProtKB-ARBA"/>
</dbReference>